<name>A0A645INS1_9ZZZZ</name>
<gene>
    <name evidence="1" type="ORF">SDC9_200634</name>
</gene>
<evidence type="ECO:0000313" key="1">
    <source>
        <dbReference type="EMBL" id="MPN52971.1"/>
    </source>
</evidence>
<sequence length="120" mass="13661">MITRDGFFIERRRLFIFKEFVSFLECVENIRQIFRLYRGCHNTTGAVLPVVILAAFGSHIKAAVIQRLISKISVLVEPPFGKLNRVQYPSVIKLSAYAAADIDASIQKGFGCFQMIEYKN</sequence>
<reference evidence="1" key="1">
    <citation type="submission" date="2019-08" db="EMBL/GenBank/DDBJ databases">
        <authorList>
            <person name="Kucharzyk K."/>
            <person name="Murdoch R.W."/>
            <person name="Higgins S."/>
            <person name="Loffler F."/>
        </authorList>
    </citation>
    <scope>NUCLEOTIDE SEQUENCE</scope>
</reference>
<accession>A0A645INS1</accession>
<proteinExistence type="predicted"/>
<comment type="caution">
    <text evidence="1">The sequence shown here is derived from an EMBL/GenBank/DDBJ whole genome shotgun (WGS) entry which is preliminary data.</text>
</comment>
<dbReference type="AlphaFoldDB" id="A0A645INS1"/>
<dbReference type="EMBL" id="VSSQ01119614">
    <property type="protein sequence ID" value="MPN52971.1"/>
    <property type="molecule type" value="Genomic_DNA"/>
</dbReference>
<organism evidence="1">
    <name type="scientific">bioreactor metagenome</name>
    <dbReference type="NCBI Taxonomy" id="1076179"/>
    <lineage>
        <taxon>unclassified sequences</taxon>
        <taxon>metagenomes</taxon>
        <taxon>ecological metagenomes</taxon>
    </lineage>
</organism>
<protein>
    <submittedName>
        <fullName evidence="1">Uncharacterized protein</fullName>
    </submittedName>
</protein>